<proteinExistence type="predicted"/>
<sequence>MISTSTNARTDPTGAPPPLLIHPVGGGDLGWPPLAASPAPIDFHGGPDDRRPLHKVFDGLTETGTEISGLLLIGTTNLHGPSQQPFVEHARRMGELLCSAKGLCGRTFPKDRLHIVEVAEPTVRHSVDPLKTALTALADGECLLTSGSGSYALGAGVLLAGIETGVPMTLLPVDEPSAAYRLRDLIDPRDTLRNWLLRHRFWDELAAVDPSNADIWRLLAARQRADIGPAEDTTPIPGLDQGKLGKLTELWPTVQAAFYERLARGEALDHALLRTWFTHRISSPSAKEAAAVPASARRVIEDLARSLGDPERRGGASQIKEARRRLVPVPRARHAALIGDAEFLDFFERSASHEAHLAPPGARRLPGSLLANADQWEASDLVPGLLGKRGLTAWPVLGTGDVLVLMCVGKVTKDDPADRAGQAAVREVIGWASQRRGSLARPGRIRLRLLASDETMERARAWVTLARSTAPAGSLDAAVLGPFSTAPGDAADINTELLAELGKAEPTGRYGSTSLRDVDEVLLVINSGKPVTVNGMVAAGVQWSLDAACPLRVAELGRDRALRTVINEAGLALCRLGMDGSLARLASAAVRRLDTRTAWQMLANGSPALADARDAAARFHHDLYGHADPTMNTGARCALACRRLELIAPVLAGEPWPACYTAVEVLRPGLFDWDAWKILRERFPALKKLNNQRNESPYSHLLDRLRDEKRRQASGMKGRKLSHTPPAPATVIDMLHGSIEVFQRLGRMRNRQTEPGPDLVARYTHLREQLEVLGGDLC</sequence>
<feature type="compositionally biased region" description="Polar residues" evidence="1">
    <location>
        <begin position="1"/>
        <end position="10"/>
    </location>
</feature>
<gene>
    <name evidence="2" type="ORF">ACFPCY_14275</name>
</gene>
<dbReference type="Proteomes" id="UP001595872">
    <property type="component" value="Unassembled WGS sequence"/>
</dbReference>
<evidence type="ECO:0000313" key="3">
    <source>
        <dbReference type="Proteomes" id="UP001595872"/>
    </source>
</evidence>
<keyword evidence="3" id="KW-1185">Reference proteome</keyword>
<dbReference type="EMBL" id="JBHSIT010000004">
    <property type="protein sequence ID" value="MFC4908494.1"/>
    <property type="molecule type" value="Genomic_DNA"/>
</dbReference>
<evidence type="ECO:0000313" key="2">
    <source>
        <dbReference type="EMBL" id="MFC4908494.1"/>
    </source>
</evidence>
<evidence type="ECO:0000256" key="1">
    <source>
        <dbReference type="SAM" id="MobiDB-lite"/>
    </source>
</evidence>
<reference evidence="3" key="1">
    <citation type="journal article" date="2019" name="Int. J. Syst. Evol. Microbiol.">
        <title>The Global Catalogue of Microorganisms (GCM) 10K type strain sequencing project: providing services to taxonomists for standard genome sequencing and annotation.</title>
        <authorList>
            <consortium name="The Broad Institute Genomics Platform"/>
            <consortium name="The Broad Institute Genome Sequencing Center for Infectious Disease"/>
            <person name="Wu L."/>
            <person name="Ma J."/>
        </authorList>
    </citation>
    <scope>NUCLEOTIDE SEQUENCE [LARGE SCALE GENOMIC DNA]</scope>
    <source>
        <strain evidence="3">KLKA75</strain>
    </source>
</reference>
<accession>A0ABV9TY38</accession>
<comment type="caution">
    <text evidence="2">The sequence shown here is derived from an EMBL/GenBank/DDBJ whole genome shotgun (WGS) entry which is preliminary data.</text>
</comment>
<organism evidence="2 3">
    <name type="scientific">Actinomadura gamaensis</name>
    <dbReference type="NCBI Taxonomy" id="1763541"/>
    <lineage>
        <taxon>Bacteria</taxon>
        <taxon>Bacillati</taxon>
        <taxon>Actinomycetota</taxon>
        <taxon>Actinomycetes</taxon>
        <taxon>Streptosporangiales</taxon>
        <taxon>Thermomonosporaceae</taxon>
        <taxon>Actinomadura</taxon>
    </lineage>
</organism>
<dbReference type="RefSeq" id="WP_378255212.1">
    <property type="nucleotide sequence ID" value="NZ_JBHSIT010000004.1"/>
</dbReference>
<protein>
    <submittedName>
        <fullName evidence="2">Uncharacterized protein</fullName>
    </submittedName>
</protein>
<name>A0ABV9TY38_9ACTN</name>
<feature type="region of interest" description="Disordered" evidence="1">
    <location>
        <begin position="1"/>
        <end position="24"/>
    </location>
</feature>